<dbReference type="InterPro" id="IPR001820">
    <property type="entry name" value="TIMP"/>
</dbReference>
<dbReference type="GO" id="GO:0002020">
    <property type="term" value="F:protease binding"/>
    <property type="evidence" value="ECO:0007669"/>
    <property type="project" value="TreeGrafter"/>
</dbReference>
<evidence type="ECO:0000313" key="4">
    <source>
        <dbReference type="EMBL" id="KGR78685.1"/>
    </source>
</evidence>
<keyword evidence="5" id="KW-1185">Reference proteome</keyword>
<dbReference type="GO" id="GO:0031012">
    <property type="term" value="C:extracellular matrix"/>
    <property type="evidence" value="ECO:0007669"/>
    <property type="project" value="TreeGrafter"/>
</dbReference>
<dbReference type="Gene3D" id="2.40.50.120">
    <property type="match status" value="1"/>
</dbReference>
<evidence type="ECO:0000256" key="3">
    <source>
        <dbReference type="SAM" id="Phobius"/>
    </source>
</evidence>
<comment type="caution">
    <text evidence="4">The sequence shown here is derived from an EMBL/GenBank/DDBJ whole genome shotgun (WGS) entry which is preliminary data.</text>
</comment>
<dbReference type="STRING" id="1384049.CD29_09920"/>
<dbReference type="SUPFAM" id="SSF50242">
    <property type="entry name" value="TIMP-like"/>
    <property type="match status" value="1"/>
</dbReference>
<dbReference type="InterPro" id="IPR008993">
    <property type="entry name" value="TIMP-like_OB-fold"/>
</dbReference>
<dbReference type="PANTHER" id="PTHR11844">
    <property type="entry name" value="METALLOPROTEASE INHIBITOR"/>
    <property type="match status" value="1"/>
</dbReference>
<dbReference type="eggNOG" id="ENOG50333K5">
    <property type="taxonomic scope" value="Bacteria"/>
</dbReference>
<reference evidence="4 5" key="1">
    <citation type="submission" date="2014-02" db="EMBL/GenBank/DDBJ databases">
        <title>Draft genome sequence of Lysinibacillus manganicus DSM 26584T.</title>
        <authorList>
            <person name="Zhang F."/>
            <person name="Wang G."/>
            <person name="Zhang L."/>
        </authorList>
    </citation>
    <scope>NUCLEOTIDE SEQUENCE [LARGE SCALE GENOMIC DNA]</scope>
    <source>
        <strain evidence="4 5">DSM 26584</strain>
    </source>
</reference>
<keyword evidence="3" id="KW-0812">Transmembrane</keyword>
<dbReference type="EMBL" id="JPVN01000010">
    <property type="protein sequence ID" value="KGR78685.1"/>
    <property type="molecule type" value="Genomic_DNA"/>
</dbReference>
<accession>A0A0A3I590</accession>
<dbReference type="GO" id="GO:0051045">
    <property type="term" value="P:negative regulation of membrane protein ectodomain proteolysis"/>
    <property type="evidence" value="ECO:0007669"/>
    <property type="project" value="TreeGrafter"/>
</dbReference>
<feature type="transmembrane region" description="Helical" evidence="3">
    <location>
        <begin position="164"/>
        <end position="185"/>
    </location>
</feature>
<evidence type="ECO:0000256" key="2">
    <source>
        <dbReference type="ARBA" id="ARBA00022525"/>
    </source>
</evidence>
<dbReference type="PROSITE" id="PS51257">
    <property type="entry name" value="PROKAR_LIPOPROTEIN"/>
    <property type="match status" value="1"/>
</dbReference>
<dbReference type="GO" id="GO:0005615">
    <property type="term" value="C:extracellular space"/>
    <property type="evidence" value="ECO:0007669"/>
    <property type="project" value="TreeGrafter"/>
</dbReference>
<dbReference type="AlphaFoldDB" id="A0A0A3I590"/>
<keyword evidence="3" id="KW-1133">Transmembrane helix</keyword>
<keyword evidence="2" id="KW-0964">Secreted</keyword>
<keyword evidence="3" id="KW-0472">Membrane</keyword>
<evidence type="ECO:0000256" key="1">
    <source>
        <dbReference type="ARBA" id="ARBA00004613"/>
    </source>
</evidence>
<sequence length="190" mass="21047">MLKILKLIIVFTIMLIFVFVNSVSVTYACSCAQPGSPSEELNKSSAVFSGKVVKIVDNNKNVIFKSSADPLEIHFQVIETWKGISVSDVVVKTSRDSASCGYTFALNEEYLIYTNGEEGYYQVNLCSRTAPLANASTDLNELGQGAPPTEKVQVDEDNQMNNHFLNITLISILLFIIILIGFYIFKSNKN</sequence>
<evidence type="ECO:0000313" key="5">
    <source>
        <dbReference type="Proteomes" id="UP000030416"/>
    </source>
</evidence>
<dbReference type="PANTHER" id="PTHR11844:SF33">
    <property type="entry name" value="TISSUE INHIBITOR OF METALLOPROTEINASE"/>
    <property type="match status" value="1"/>
</dbReference>
<comment type="subcellular location">
    <subcellularLocation>
        <location evidence="1">Secreted</location>
    </subcellularLocation>
</comment>
<proteinExistence type="predicted"/>
<evidence type="ECO:0008006" key="6">
    <source>
        <dbReference type="Google" id="ProtNLM"/>
    </source>
</evidence>
<dbReference type="Proteomes" id="UP000030416">
    <property type="component" value="Unassembled WGS sequence"/>
</dbReference>
<organism evidence="4 5">
    <name type="scientific">Ureibacillus manganicus DSM 26584</name>
    <dbReference type="NCBI Taxonomy" id="1384049"/>
    <lineage>
        <taxon>Bacteria</taxon>
        <taxon>Bacillati</taxon>
        <taxon>Bacillota</taxon>
        <taxon>Bacilli</taxon>
        <taxon>Bacillales</taxon>
        <taxon>Caryophanaceae</taxon>
        <taxon>Ureibacillus</taxon>
    </lineage>
</organism>
<protein>
    <recommendedName>
        <fullName evidence="6">Tissue inhibitor of metalloproteinase</fullName>
    </recommendedName>
</protein>
<gene>
    <name evidence="4" type="ORF">CD29_09920</name>
</gene>
<dbReference type="GO" id="GO:0008191">
    <property type="term" value="F:metalloendopeptidase inhibitor activity"/>
    <property type="evidence" value="ECO:0007669"/>
    <property type="project" value="InterPro"/>
</dbReference>
<name>A0A0A3I590_9BACL</name>